<dbReference type="Pfam" id="PF00753">
    <property type="entry name" value="Lactamase_B"/>
    <property type="match status" value="1"/>
</dbReference>
<evidence type="ECO:0000256" key="6">
    <source>
        <dbReference type="ARBA" id="ARBA00034221"/>
    </source>
</evidence>
<comment type="function">
    <text evidence="7">Counteracts the endogenous Pycsar antiviral defense system. Phosphodiesterase that enables metal-dependent hydrolysis of host cyclic nucleotide Pycsar defense signals such as cCMP and cUMP.</text>
</comment>
<evidence type="ECO:0000256" key="4">
    <source>
        <dbReference type="ARBA" id="ARBA00022989"/>
    </source>
</evidence>
<feature type="transmembrane region" description="Helical" evidence="9">
    <location>
        <begin position="414"/>
        <end position="434"/>
    </location>
</feature>
<feature type="transmembrane region" description="Helical" evidence="9">
    <location>
        <begin position="317"/>
        <end position="339"/>
    </location>
</feature>
<keyword evidence="3 9" id="KW-0812">Transmembrane</keyword>
<reference evidence="11 12" key="1">
    <citation type="submission" date="2023-12" db="EMBL/GenBank/DDBJ databases">
        <title>Whole genome sequencing of Paenibacillus phoenicis isolated from the Phoenix Mars Lander spacecraft assembly facility.</title>
        <authorList>
            <person name="Garcia A."/>
            <person name="Venkateswaran K."/>
        </authorList>
    </citation>
    <scope>NUCLEOTIDE SEQUENCE [LARGE SCALE GENOMIC DNA]</scope>
    <source>
        <strain evidence="11 12">3PO2SA</strain>
    </source>
</reference>
<dbReference type="InterPro" id="IPR001279">
    <property type="entry name" value="Metallo-B-lactamas"/>
</dbReference>
<dbReference type="InterPro" id="IPR025405">
    <property type="entry name" value="DUF4131"/>
</dbReference>
<keyword evidence="12" id="KW-1185">Reference proteome</keyword>
<feature type="transmembrane region" description="Helical" evidence="9">
    <location>
        <begin position="483"/>
        <end position="504"/>
    </location>
</feature>
<dbReference type="NCBIfam" id="TIGR00360">
    <property type="entry name" value="ComEC_N-term"/>
    <property type="match status" value="1"/>
</dbReference>
<dbReference type="Pfam" id="PF03772">
    <property type="entry name" value="Competence"/>
    <property type="match status" value="1"/>
</dbReference>
<feature type="domain" description="Metallo-beta-lactamase" evidence="10">
    <location>
        <begin position="651"/>
        <end position="882"/>
    </location>
</feature>
<comment type="catalytic activity">
    <reaction evidence="6">
        <text>3',5'-cyclic CMP + H2O = CMP + H(+)</text>
        <dbReference type="Rhea" id="RHEA:72675"/>
        <dbReference type="ChEBI" id="CHEBI:15377"/>
        <dbReference type="ChEBI" id="CHEBI:15378"/>
        <dbReference type="ChEBI" id="CHEBI:58003"/>
        <dbReference type="ChEBI" id="CHEBI:60377"/>
    </reaction>
    <physiologicalReaction direction="left-to-right" evidence="6">
        <dbReference type="Rhea" id="RHEA:72676"/>
    </physiologicalReaction>
</comment>
<evidence type="ECO:0000256" key="2">
    <source>
        <dbReference type="ARBA" id="ARBA00022475"/>
    </source>
</evidence>
<evidence type="ECO:0000259" key="10">
    <source>
        <dbReference type="SMART" id="SM00849"/>
    </source>
</evidence>
<dbReference type="RefSeq" id="WP_323077164.1">
    <property type="nucleotide sequence ID" value="NZ_CBCSKM010000004.1"/>
</dbReference>
<sequence length="932" mass="102487">MNRRPLIAIACGWMAGSGLAAAYAGWRFWLFGLGLSLVCTAIAIIWRQSWRSLALAGLAFLLGGGYWLYNEAGNVSRIGPMVAGVNVEKEARTGTRPIKEGAQPLDGQPVRLEGTIVSTLRVDGDRADFTLKADRLSLKSPEGKASVMQEIPRGEKVAVQLRLASQSEQRTAATWRRGLRITLNGTLESPQPARNFGAFDYRRYLHLQRIHWLVKASGVSSLKAGQPTRGVAAALGYIDALRERLGERIEGLFPGWQAGYMKGLLIGLQDELEPDKYAEFTQLGLTHILAISGSHVAINVALVFGLLRLCRVTRETAITVAMMFVPGYMLLTGFSPSVIRSGLMTMLGLYLLRRGLLKDSLNVLAAVAMLMLIWEPYYLLNVSFQLSFAVTAGLIVFVPRLTPYLRWLPGKIGNAVAITLAAQLVSFPLTIFYFNQFSFLSIPANLLLVPLIGTLALPLGTGALLLGLLSIKLGAWAALPVRWLNEATFAATNWLSARSGFMTYWKSPSLLWIAAFYAGCYLLVYWGHRRERFAAEALAVSGRDDETVPLNPAKREAAFAHLSWSEWPQDVPGFRARLGFLGRLTAVRTAWAQQGHGLGPIADALSRWVWTKRMDLLRLGVAMGLGLLLITGYQPAYSQGTGYIEFIDVGQGDCALITTPSGKHILVDGGGTVSFRKAKDAWRERREPFEVGAKTVVPLLKKRGIHRLDAVILTHGDQDHIGGLQAVLDSIPVEALLINGSLAESKTMTSLMETALTQRIPVYAASRGMKLQPDDATRLEVLYPLMPEEALNPIPFVKEQNHRSIVFRLDMNGASFLFTGDMDEAAEKEVLGLETLTALRTTTPNPSSIDVMKVAHHGSKTSTSAAWLEYWQPEAAVISVGASNLYGHPHPTVIDRLNAQQIRIYRTDNQGEVQMRVREGRIEVRYKLLPIP</sequence>
<evidence type="ECO:0000256" key="7">
    <source>
        <dbReference type="ARBA" id="ARBA00034301"/>
    </source>
</evidence>
<dbReference type="SUPFAM" id="SSF56281">
    <property type="entry name" value="Metallo-hydrolase/oxidoreductase"/>
    <property type="match status" value="1"/>
</dbReference>
<evidence type="ECO:0000256" key="3">
    <source>
        <dbReference type="ARBA" id="ARBA00022692"/>
    </source>
</evidence>
<feature type="transmembrane region" description="Helical" evidence="9">
    <location>
        <begin position="30"/>
        <end position="46"/>
    </location>
</feature>
<keyword evidence="5 9" id="KW-0472">Membrane</keyword>
<evidence type="ECO:0000256" key="1">
    <source>
        <dbReference type="ARBA" id="ARBA00004651"/>
    </source>
</evidence>
<evidence type="ECO:0000256" key="8">
    <source>
        <dbReference type="ARBA" id="ARBA00048505"/>
    </source>
</evidence>
<evidence type="ECO:0000256" key="5">
    <source>
        <dbReference type="ARBA" id="ARBA00023136"/>
    </source>
</evidence>
<dbReference type="EMBL" id="JAYERP010000001">
    <property type="protein sequence ID" value="MEA3570346.1"/>
    <property type="molecule type" value="Genomic_DNA"/>
</dbReference>
<dbReference type="InterPro" id="IPR004477">
    <property type="entry name" value="ComEC_N"/>
</dbReference>
<keyword evidence="2" id="KW-1003">Cell membrane</keyword>
<dbReference type="Pfam" id="PF13567">
    <property type="entry name" value="DUF4131"/>
    <property type="match status" value="1"/>
</dbReference>
<feature type="transmembrane region" description="Helical" evidence="9">
    <location>
        <begin position="53"/>
        <end position="69"/>
    </location>
</feature>
<name>A0ABU5PKC2_9BACL</name>
<evidence type="ECO:0000313" key="12">
    <source>
        <dbReference type="Proteomes" id="UP001292216"/>
    </source>
</evidence>
<dbReference type="InterPro" id="IPR036866">
    <property type="entry name" value="RibonucZ/Hydroxyglut_hydro"/>
</dbReference>
<feature type="transmembrane region" description="Helical" evidence="9">
    <location>
        <begin position="384"/>
        <end position="402"/>
    </location>
</feature>
<accession>A0ABU5PKC2</accession>
<feature type="transmembrane region" description="Helical" evidence="9">
    <location>
        <begin position="616"/>
        <end position="633"/>
    </location>
</feature>
<dbReference type="InterPro" id="IPR052159">
    <property type="entry name" value="Competence_DNA_uptake"/>
</dbReference>
<comment type="subcellular location">
    <subcellularLocation>
        <location evidence="1">Cell membrane</location>
        <topology evidence="1">Multi-pass membrane protein</topology>
    </subcellularLocation>
</comment>
<dbReference type="CDD" id="cd07731">
    <property type="entry name" value="ComA-like_MBL-fold"/>
    <property type="match status" value="1"/>
</dbReference>
<dbReference type="Gene3D" id="3.60.15.10">
    <property type="entry name" value="Ribonuclease Z/Hydroxyacylglutathione hydrolase-like"/>
    <property type="match status" value="1"/>
</dbReference>
<dbReference type="PANTHER" id="PTHR30619:SF1">
    <property type="entry name" value="RECOMBINATION PROTEIN 2"/>
    <property type="match status" value="1"/>
</dbReference>
<proteinExistence type="predicted"/>
<keyword evidence="4 9" id="KW-1133">Transmembrane helix</keyword>
<feature type="transmembrane region" description="Helical" evidence="9">
    <location>
        <begin position="446"/>
        <end position="471"/>
    </location>
</feature>
<evidence type="ECO:0000313" key="11">
    <source>
        <dbReference type="EMBL" id="MEA3570346.1"/>
    </source>
</evidence>
<protein>
    <submittedName>
        <fullName evidence="11">ComEC/Rec2 family competence protein</fullName>
    </submittedName>
</protein>
<gene>
    <name evidence="11" type="ORF">U9M73_10075</name>
</gene>
<comment type="caution">
    <text evidence="11">The sequence shown here is derived from an EMBL/GenBank/DDBJ whole genome shotgun (WGS) entry which is preliminary data.</text>
</comment>
<dbReference type="SMART" id="SM00849">
    <property type="entry name" value="Lactamase_B"/>
    <property type="match status" value="1"/>
</dbReference>
<dbReference type="PANTHER" id="PTHR30619">
    <property type="entry name" value="DNA INTERNALIZATION/COMPETENCE PROTEIN COMEC/REC2"/>
    <property type="match status" value="1"/>
</dbReference>
<dbReference type="Proteomes" id="UP001292216">
    <property type="component" value="Unassembled WGS sequence"/>
</dbReference>
<comment type="catalytic activity">
    <reaction evidence="8">
        <text>3',5'-cyclic UMP + H2O = UMP + H(+)</text>
        <dbReference type="Rhea" id="RHEA:70575"/>
        <dbReference type="ChEBI" id="CHEBI:15377"/>
        <dbReference type="ChEBI" id="CHEBI:15378"/>
        <dbReference type="ChEBI" id="CHEBI:57865"/>
        <dbReference type="ChEBI" id="CHEBI:184387"/>
    </reaction>
    <physiologicalReaction direction="left-to-right" evidence="8">
        <dbReference type="Rhea" id="RHEA:70576"/>
    </physiologicalReaction>
</comment>
<organism evidence="11 12">
    <name type="scientific">Paenibacillus phoenicis</name>
    <dbReference type="NCBI Taxonomy" id="554117"/>
    <lineage>
        <taxon>Bacteria</taxon>
        <taxon>Bacillati</taxon>
        <taxon>Bacillota</taxon>
        <taxon>Bacilli</taxon>
        <taxon>Bacillales</taxon>
        <taxon>Paenibacillaceae</taxon>
        <taxon>Paenibacillus</taxon>
    </lineage>
</organism>
<evidence type="ECO:0000256" key="9">
    <source>
        <dbReference type="SAM" id="Phobius"/>
    </source>
</evidence>
<feature type="transmembrane region" description="Helical" evidence="9">
    <location>
        <begin position="510"/>
        <end position="527"/>
    </location>
</feature>
<dbReference type="InterPro" id="IPR035681">
    <property type="entry name" value="ComA-like_MBL"/>
</dbReference>